<evidence type="ECO:0000313" key="2">
    <source>
        <dbReference type="Proteomes" id="UP000886501"/>
    </source>
</evidence>
<name>A0ACB6ZDL5_THEGA</name>
<dbReference type="EMBL" id="MU118027">
    <property type="protein sequence ID" value="KAF9647736.1"/>
    <property type="molecule type" value="Genomic_DNA"/>
</dbReference>
<accession>A0ACB6ZDL5</accession>
<proteinExistence type="predicted"/>
<evidence type="ECO:0000313" key="1">
    <source>
        <dbReference type="EMBL" id="KAF9647736.1"/>
    </source>
</evidence>
<reference evidence="1" key="2">
    <citation type="journal article" date="2020" name="Nat. Commun.">
        <title>Large-scale genome sequencing of mycorrhizal fungi provides insights into the early evolution of symbiotic traits.</title>
        <authorList>
            <person name="Miyauchi S."/>
            <person name="Kiss E."/>
            <person name="Kuo A."/>
            <person name="Drula E."/>
            <person name="Kohler A."/>
            <person name="Sanchez-Garcia M."/>
            <person name="Morin E."/>
            <person name="Andreopoulos B."/>
            <person name="Barry K.W."/>
            <person name="Bonito G."/>
            <person name="Buee M."/>
            <person name="Carver A."/>
            <person name="Chen C."/>
            <person name="Cichocki N."/>
            <person name="Clum A."/>
            <person name="Culley D."/>
            <person name="Crous P.W."/>
            <person name="Fauchery L."/>
            <person name="Girlanda M."/>
            <person name="Hayes R.D."/>
            <person name="Keri Z."/>
            <person name="LaButti K."/>
            <person name="Lipzen A."/>
            <person name="Lombard V."/>
            <person name="Magnuson J."/>
            <person name="Maillard F."/>
            <person name="Murat C."/>
            <person name="Nolan M."/>
            <person name="Ohm R.A."/>
            <person name="Pangilinan J."/>
            <person name="Pereira M.F."/>
            <person name="Perotto S."/>
            <person name="Peter M."/>
            <person name="Pfister S."/>
            <person name="Riley R."/>
            <person name="Sitrit Y."/>
            <person name="Stielow J.B."/>
            <person name="Szollosi G."/>
            <person name="Zifcakova L."/>
            <person name="Stursova M."/>
            <person name="Spatafora J.W."/>
            <person name="Tedersoo L."/>
            <person name="Vaario L.M."/>
            <person name="Yamada A."/>
            <person name="Yan M."/>
            <person name="Wang P."/>
            <person name="Xu J."/>
            <person name="Bruns T."/>
            <person name="Baldrian P."/>
            <person name="Vilgalys R."/>
            <person name="Dunand C."/>
            <person name="Henrissat B."/>
            <person name="Grigoriev I.V."/>
            <person name="Hibbett D."/>
            <person name="Nagy L.G."/>
            <person name="Martin F.M."/>
        </authorList>
    </citation>
    <scope>NUCLEOTIDE SEQUENCE</scope>
    <source>
        <strain evidence="1">P2</strain>
    </source>
</reference>
<keyword evidence="1" id="KW-0808">Transferase</keyword>
<organism evidence="1 2">
    <name type="scientific">Thelephora ganbajun</name>
    <name type="common">Ganba fungus</name>
    <dbReference type="NCBI Taxonomy" id="370292"/>
    <lineage>
        <taxon>Eukaryota</taxon>
        <taxon>Fungi</taxon>
        <taxon>Dikarya</taxon>
        <taxon>Basidiomycota</taxon>
        <taxon>Agaricomycotina</taxon>
        <taxon>Agaricomycetes</taxon>
        <taxon>Thelephorales</taxon>
        <taxon>Thelephoraceae</taxon>
        <taxon>Thelephora</taxon>
    </lineage>
</organism>
<keyword evidence="1" id="KW-0489">Methyltransferase</keyword>
<dbReference type="Proteomes" id="UP000886501">
    <property type="component" value="Unassembled WGS sequence"/>
</dbReference>
<gene>
    <name evidence="1" type="ORF">BDM02DRAFT_3116586</name>
</gene>
<reference evidence="1" key="1">
    <citation type="submission" date="2019-10" db="EMBL/GenBank/DDBJ databases">
        <authorList>
            <consortium name="DOE Joint Genome Institute"/>
            <person name="Kuo A."/>
            <person name="Miyauchi S."/>
            <person name="Kiss E."/>
            <person name="Drula E."/>
            <person name="Kohler A."/>
            <person name="Sanchez-Garcia M."/>
            <person name="Andreopoulos B."/>
            <person name="Barry K.W."/>
            <person name="Bonito G."/>
            <person name="Buee M."/>
            <person name="Carver A."/>
            <person name="Chen C."/>
            <person name="Cichocki N."/>
            <person name="Clum A."/>
            <person name="Culley D."/>
            <person name="Crous P.W."/>
            <person name="Fauchery L."/>
            <person name="Girlanda M."/>
            <person name="Hayes R."/>
            <person name="Keri Z."/>
            <person name="Labutti K."/>
            <person name="Lipzen A."/>
            <person name="Lombard V."/>
            <person name="Magnuson J."/>
            <person name="Maillard F."/>
            <person name="Morin E."/>
            <person name="Murat C."/>
            <person name="Nolan M."/>
            <person name="Ohm R."/>
            <person name="Pangilinan J."/>
            <person name="Pereira M."/>
            <person name="Perotto S."/>
            <person name="Peter M."/>
            <person name="Riley R."/>
            <person name="Sitrit Y."/>
            <person name="Stielow B."/>
            <person name="Szollosi G."/>
            <person name="Zifcakova L."/>
            <person name="Stursova M."/>
            <person name="Spatafora J.W."/>
            <person name="Tedersoo L."/>
            <person name="Vaario L.-M."/>
            <person name="Yamada A."/>
            <person name="Yan M."/>
            <person name="Wang P."/>
            <person name="Xu J."/>
            <person name="Bruns T."/>
            <person name="Baldrian P."/>
            <person name="Vilgalys R."/>
            <person name="Henrissat B."/>
            <person name="Grigoriev I.V."/>
            <person name="Hibbett D."/>
            <person name="Nagy L.G."/>
            <person name="Martin F.M."/>
        </authorList>
    </citation>
    <scope>NUCLEOTIDE SEQUENCE</scope>
    <source>
        <strain evidence="1">P2</strain>
    </source>
</reference>
<keyword evidence="2" id="KW-1185">Reference proteome</keyword>
<protein>
    <submittedName>
        <fullName evidence="1">S-adenosyl-L-methionine-dependent methyltransferase</fullName>
    </submittedName>
</protein>
<sequence length="243" mass="27002">MENTTKKAMSIRKSRELSEQLENVVLENGGTTLHSAKYHLLPADLRTPPTESVASLLISTSPPSSHREGPILSPDLPTLLLFECVLVYVAPEASRAFIQWFVDYFASSSVLGAVVYEMFGLNDPFGAVMVENLKVRGVSLPGAEPYPTFESLPQRFTRHKFTTSKALTLHEIRKTLISSEEMQRISSLEMLDEIEELDLVLAHYAVTWGVKLPSDQQLSPASKWIEWGLKAPACSDHPDSDSD</sequence>
<comment type="caution">
    <text evidence="1">The sequence shown here is derived from an EMBL/GenBank/DDBJ whole genome shotgun (WGS) entry which is preliminary data.</text>
</comment>